<gene>
    <name evidence="2" type="ORF">Ahy_B08g089184</name>
</gene>
<evidence type="ECO:0000256" key="1">
    <source>
        <dbReference type="SAM" id="MobiDB-lite"/>
    </source>
</evidence>
<evidence type="ECO:0000313" key="2">
    <source>
        <dbReference type="EMBL" id="RYQ94294.1"/>
    </source>
</evidence>
<organism evidence="2 3">
    <name type="scientific">Arachis hypogaea</name>
    <name type="common">Peanut</name>
    <dbReference type="NCBI Taxonomy" id="3818"/>
    <lineage>
        <taxon>Eukaryota</taxon>
        <taxon>Viridiplantae</taxon>
        <taxon>Streptophyta</taxon>
        <taxon>Embryophyta</taxon>
        <taxon>Tracheophyta</taxon>
        <taxon>Spermatophyta</taxon>
        <taxon>Magnoliopsida</taxon>
        <taxon>eudicotyledons</taxon>
        <taxon>Gunneridae</taxon>
        <taxon>Pentapetalae</taxon>
        <taxon>rosids</taxon>
        <taxon>fabids</taxon>
        <taxon>Fabales</taxon>
        <taxon>Fabaceae</taxon>
        <taxon>Papilionoideae</taxon>
        <taxon>50 kb inversion clade</taxon>
        <taxon>dalbergioids sensu lato</taxon>
        <taxon>Dalbergieae</taxon>
        <taxon>Pterocarpus clade</taxon>
        <taxon>Arachis</taxon>
    </lineage>
</organism>
<proteinExistence type="predicted"/>
<name>A0A444XXL6_ARAHY</name>
<feature type="region of interest" description="Disordered" evidence="1">
    <location>
        <begin position="51"/>
        <end position="87"/>
    </location>
</feature>
<accession>A0A444XXL6</accession>
<evidence type="ECO:0000313" key="3">
    <source>
        <dbReference type="Proteomes" id="UP000289738"/>
    </source>
</evidence>
<sequence length="109" mass="12622">MAGFTKIATIMNLSLPYKQPKQKGQYDIARALEKWGGLHEVSRLLSVKVRQHRSRQDDSLVEKGKRVDNAESPPNVDDGDMQTPSKPCIYQDTHKWLTKLRQLDINWFE</sequence>
<dbReference type="AlphaFoldDB" id="A0A444XXL6"/>
<dbReference type="STRING" id="3818.A0A444XXL6"/>
<keyword evidence="3" id="KW-1185">Reference proteome</keyword>
<comment type="caution">
    <text evidence="2">The sequence shown here is derived from an EMBL/GenBank/DDBJ whole genome shotgun (WGS) entry which is preliminary data.</text>
</comment>
<reference evidence="2 3" key="1">
    <citation type="submission" date="2019-01" db="EMBL/GenBank/DDBJ databases">
        <title>Sequencing of cultivated peanut Arachis hypogaea provides insights into genome evolution and oil improvement.</title>
        <authorList>
            <person name="Chen X."/>
        </authorList>
    </citation>
    <scope>NUCLEOTIDE SEQUENCE [LARGE SCALE GENOMIC DNA]</scope>
    <source>
        <strain evidence="3">cv. Fuhuasheng</strain>
        <tissue evidence="2">Leaves</tissue>
    </source>
</reference>
<protein>
    <submittedName>
        <fullName evidence="2">Uncharacterized protein</fullName>
    </submittedName>
</protein>
<dbReference type="EMBL" id="SDMP01000018">
    <property type="protein sequence ID" value="RYQ94294.1"/>
    <property type="molecule type" value="Genomic_DNA"/>
</dbReference>
<feature type="compositionally biased region" description="Basic and acidic residues" evidence="1">
    <location>
        <begin position="54"/>
        <end position="69"/>
    </location>
</feature>
<dbReference type="Proteomes" id="UP000289738">
    <property type="component" value="Chromosome B08"/>
</dbReference>